<keyword evidence="9 14" id="KW-1133">Transmembrane helix</keyword>
<protein>
    <recommendedName>
        <fullName evidence="4 14">Protoporphyrinogen IX oxidase</fullName>
        <shortName evidence="14">PPO</shortName>
        <ecNumber evidence="14">1.3.99.-</ecNumber>
    </recommendedName>
</protein>
<feature type="transmembrane region" description="Helical" evidence="14">
    <location>
        <begin position="20"/>
        <end position="37"/>
    </location>
</feature>
<comment type="cofactor">
    <cofactor evidence="14">
        <name>heme b</name>
        <dbReference type="ChEBI" id="CHEBI:60344"/>
    </cofactor>
    <text evidence="14">Binds 1 heme b (iron(II)-protoporphyrin IX) group per subunit.</text>
</comment>
<comment type="subcellular location">
    <subcellularLocation>
        <location evidence="1 14">Cell membrane</location>
        <topology evidence="1 14">Multi-pass membrane protein</topology>
    </subcellularLocation>
</comment>
<evidence type="ECO:0000313" key="16">
    <source>
        <dbReference type="Proteomes" id="UP000519897"/>
    </source>
</evidence>
<dbReference type="GO" id="GO:0070818">
    <property type="term" value="F:protoporphyrinogen oxidase activity"/>
    <property type="evidence" value="ECO:0007669"/>
    <property type="project" value="UniProtKB-UniRule"/>
</dbReference>
<evidence type="ECO:0000256" key="5">
    <source>
        <dbReference type="ARBA" id="ARBA00022475"/>
    </source>
</evidence>
<dbReference type="UniPathway" id="UPA00251">
    <property type="reaction ID" value="UER00324"/>
</dbReference>
<dbReference type="GO" id="GO:0006782">
    <property type="term" value="P:protoporphyrinogen IX biosynthetic process"/>
    <property type="evidence" value="ECO:0007669"/>
    <property type="project" value="UniProtKB-UniRule"/>
</dbReference>
<keyword evidence="16" id="KW-1185">Reference proteome</keyword>
<evidence type="ECO:0000256" key="13">
    <source>
        <dbReference type="ARBA" id="ARBA00048390"/>
    </source>
</evidence>
<gene>
    <name evidence="15" type="ORF">GGQ72_003964</name>
</gene>
<dbReference type="GO" id="GO:0005886">
    <property type="term" value="C:plasma membrane"/>
    <property type="evidence" value="ECO:0007669"/>
    <property type="project" value="UniProtKB-SubCell"/>
</dbReference>
<keyword evidence="8 14" id="KW-0479">Metal-binding</keyword>
<keyword evidence="5 14" id="KW-1003">Cell membrane</keyword>
<evidence type="ECO:0000256" key="12">
    <source>
        <dbReference type="ARBA" id="ARBA00023136"/>
    </source>
</evidence>
<evidence type="ECO:0000256" key="10">
    <source>
        <dbReference type="ARBA" id="ARBA00023002"/>
    </source>
</evidence>
<evidence type="ECO:0000256" key="7">
    <source>
        <dbReference type="ARBA" id="ARBA00022692"/>
    </source>
</evidence>
<comment type="catalytic activity">
    <reaction evidence="13 14">
        <text>protoporphyrinogen IX + 3 A = protoporphyrin IX + 3 AH2</text>
        <dbReference type="Rhea" id="RHEA:62000"/>
        <dbReference type="ChEBI" id="CHEBI:13193"/>
        <dbReference type="ChEBI" id="CHEBI:17499"/>
        <dbReference type="ChEBI" id="CHEBI:57306"/>
        <dbReference type="ChEBI" id="CHEBI:57307"/>
    </reaction>
</comment>
<keyword evidence="7 14" id="KW-0812">Transmembrane</keyword>
<evidence type="ECO:0000256" key="8">
    <source>
        <dbReference type="ARBA" id="ARBA00022723"/>
    </source>
</evidence>
<dbReference type="PANTHER" id="PTHR40255">
    <property type="entry name" value="UPF0093 MEMBRANE PROTEIN SLR1790"/>
    <property type="match status" value="1"/>
</dbReference>
<dbReference type="PANTHER" id="PTHR40255:SF1">
    <property type="entry name" value="PROTOPORPHYRINOGEN IX OXIDASE"/>
    <property type="match status" value="1"/>
</dbReference>
<reference evidence="15 16" key="1">
    <citation type="submission" date="2020-08" db="EMBL/GenBank/DDBJ databases">
        <title>Genomic Encyclopedia of Type Strains, Phase IV (KMG-IV): sequencing the most valuable type-strain genomes for metagenomic binning, comparative biology and taxonomic classification.</title>
        <authorList>
            <person name="Goeker M."/>
        </authorList>
    </citation>
    <scope>NUCLEOTIDE SEQUENCE [LARGE SCALE GENOMIC DNA]</scope>
    <source>
        <strain evidence="15 16">DSM 29514</strain>
    </source>
</reference>
<evidence type="ECO:0000256" key="2">
    <source>
        <dbReference type="ARBA" id="ARBA00005073"/>
    </source>
</evidence>
<proteinExistence type="inferred from homology"/>
<evidence type="ECO:0000256" key="1">
    <source>
        <dbReference type="ARBA" id="ARBA00004651"/>
    </source>
</evidence>
<dbReference type="Proteomes" id="UP000519897">
    <property type="component" value="Unassembled WGS sequence"/>
</dbReference>
<comment type="pathway">
    <text evidence="2 14">Porphyrin-containing compound metabolism; protoporphyrin-IX biosynthesis; protoporphyrin-IX from protoporphyrinogen-IX: step 1/1.</text>
</comment>
<dbReference type="HAMAP" id="MF_02239">
    <property type="entry name" value="HemJ"/>
    <property type="match status" value="1"/>
</dbReference>
<feature type="transmembrane region" description="Helical" evidence="14">
    <location>
        <begin position="43"/>
        <end position="63"/>
    </location>
</feature>
<comment type="caution">
    <text evidence="15">The sequence shown here is derived from an EMBL/GenBank/DDBJ whole genome shotgun (WGS) entry which is preliminary data.</text>
</comment>
<dbReference type="GO" id="GO:0046872">
    <property type="term" value="F:metal ion binding"/>
    <property type="evidence" value="ECO:0007669"/>
    <property type="project" value="UniProtKB-UniRule"/>
</dbReference>
<dbReference type="RefSeq" id="WP_062557270.1">
    <property type="nucleotide sequence ID" value="NZ_CP049250.1"/>
</dbReference>
<keyword evidence="12 14" id="KW-0472">Membrane</keyword>
<comment type="function">
    <text evidence="14">Catalyzes the oxidation of protoporphyrinogen IX to protoporphyrin IX.</text>
</comment>
<evidence type="ECO:0000313" key="15">
    <source>
        <dbReference type="EMBL" id="MBB4145400.1"/>
    </source>
</evidence>
<dbReference type="EC" id="1.3.99.-" evidence="14"/>
<evidence type="ECO:0000256" key="6">
    <source>
        <dbReference type="ARBA" id="ARBA00022617"/>
    </source>
</evidence>
<dbReference type="InterPro" id="IPR005265">
    <property type="entry name" value="HemJ-like"/>
</dbReference>
<evidence type="ECO:0000256" key="14">
    <source>
        <dbReference type="HAMAP-Rule" id="MF_02239"/>
    </source>
</evidence>
<evidence type="ECO:0000256" key="3">
    <source>
        <dbReference type="ARBA" id="ARBA00006501"/>
    </source>
</evidence>
<evidence type="ECO:0000256" key="4">
    <source>
        <dbReference type="ARBA" id="ARBA00017504"/>
    </source>
</evidence>
<evidence type="ECO:0000256" key="11">
    <source>
        <dbReference type="ARBA" id="ARBA00023004"/>
    </source>
</evidence>
<feature type="binding site" description="axial binding residue" evidence="14">
    <location>
        <position position="124"/>
    </location>
    <ligand>
        <name>heme</name>
        <dbReference type="ChEBI" id="CHEBI:30413"/>
    </ligand>
    <ligandPart>
        <name>Fe</name>
        <dbReference type="ChEBI" id="CHEBI:18248"/>
    </ligandPart>
</feature>
<keyword evidence="10 14" id="KW-0560">Oxidoreductase</keyword>
<dbReference type="Pfam" id="PF03653">
    <property type="entry name" value="UPF0093"/>
    <property type="match status" value="1"/>
</dbReference>
<keyword evidence="6 14" id="KW-0349">Heme</keyword>
<comment type="similarity">
    <text evidence="3 14">Belongs to the HemJ family.</text>
</comment>
<name>A0A7W6LJA2_9HYPH</name>
<organism evidence="15 16">
    <name type="scientific">Rhizobium rhizoryzae</name>
    <dbReference type="NCBI Taxonomy" id="451876"/>
    <lineage>
        <taxon>Bacteria</taxon>
        <taxon>Pseudomonadati</taxon>
        <taxon>Pseudomonadota</taxon>
        <taxon>Alphaproteobacteria</taxon>
        <taxon>Hyphomicrobiales</taxon>
        <taxon>Rhizobiaceae</taxon>
        <taxon>Rhizobium/Agrobacterium group</taxon>
        <taxon>Rhizobium</taxon>
    </lineage>
</organism>
<dbReference type="NCBIfam" id="TIGR00701">
    <property type="entry name" value="protoporphyrinogen oxidase HemJ"/>
    <property type="match status" value="1"/>
</dbReference>
<dbReference type="EMBL" id="JACIEC010000007">
    <property type="protein sequence ID" value="MBB4145400.1"/>
    <property type="molecule type" value="Genomic_DNA"/>
</dbReference>
<accession>A0A7W6LJA2</accession>
<dbReference type="AlphaFoldDB" id="A0A7W6LJA2"/>
<comment type="subunit">
    <text evidence="14">Homodimer.</text>
</comment>
<evidence type="ECO:0000256" key="9">
    <source>
        <dbReference type="ARBA" id="ARBA00022989"/>
    </source>
</evidence>
<feature type="transmembrane region" description="Helical" evidence="14">
    <location>
        <begin position="93"/>
        <end position="111"/>
    </location>
</feature>
<feature type="transmembrane region" description="Helical" evidence="14">
    <location>
        <begin position="156"/>
        <end position="177"/>
    </location>
</feature>
<sequence length="181" mass="20968">MADELQTHEASGRRARFKAAIALVVFLALLALPYILVPDQFYLWAKAFHVIAVISWMAGLFYMPRLFIYHTDAPEGSVQSETFKVMEQRLLKVIMNPAMMISWLFGLYLAWEGFRFQGGWLHAKILAVVLLTLAHVHQSHWVRRFAKDAPRKPARYWRMMNEIPTVLMILIVILVIVKPFA</sequence>
<feature type="transmembrane region" description="Helical" evidence="14">
    <location>
        <begin position="117"/>
        <end position="136"/>
    </location>
</feature>
<keyword evidence="11 14" id="KW-0408">Iron</keyword>
<feature type="binding site" description="axial binding residue" evidence="14">
    <location>
        <position position="49"/>
    </location>
    <ligand>
        <name>heme</name>
        <dbReference type="ChEBI" id="CHEBI:30413"/>
    </ligand>
    <ligandPart>
        <name>Fe</name>
        <dbReference type="ChEBI" id="CHEBI:18248"/>
    </ligandPart>
</feature>